<evidence type="ECO:0000313" key="3">
    <source>
        <dbReference type="Proteomes" id="UP000256964"/>
    </source>
</evidence>
<organism evidence="2 3">
    <name type="scientific">Lentinus brumalis</name>
    <dbReference type="NCBI Taxonomy" id="2498619"/>
    <lineage>
        <taxon>Eukaryota</taxon>
        <taxon>Fungi</taxon>
        <taxon>Dikarya</taxon>
        <taxon>Basidiomycota</taxon>
        <taxon>Agaricomycotina</taxon>
        <taxon>Agaricomycetes</taxon>
        <taxon>Polyporales</taxon>
        <taxon>Polyporaceae</taxon>
        <taxon>Lentinus</taxon>
    </lineage>
</organism>
<proteinExistence type="predicted"/>
<feature type="compositionally biased region" description="Basic residues" evidence="1">
    <location>
        <begin position="178"/>
        <end position="191"/>
    </location>
</feature>
<sequence length="223" mass="24657">MTSKRLAEWTLALSQSSYCCVHRPRASSHRAHRLHITEVNTHITEVNTHRRRSESRAGSTGSGVVGRQRLPADVRRPGILRTRLSSDLCAVRRVHLPRGRVGLDIDDDRVPVRAVALPAVHPAREGGGRGPDGHRAARDVLQPEPGPGRVPVHVHVPAARARAGRDRGHRAQDQPQPVRRRRCSARWRRRRWDGPGSGTDGEGGGGVESASIRRELHVADRPR</sequence>
<reference evidence="2 3" key="1">
    <citation type="journal article" date="2018" name="Biotechnol. Biofuels">
        <title>Integrative visual omics of the white-rot fungus Polyporus brumalis exposes the biotechnological potential of its oxidative enzymes for delignifying raw plant biomass.</title>
        <authorList>
            <person name="Miyauchi S."/>
            <person name="Rancon A."/>
            <person name="Drula E."/>
            <person name="Hage H."/>
            <person name="Chaduli D."/>
            <person name="Favel A."/>
            <person name="Grisel S."/>
            <person name="Henrissat B."/>
            <person name="Herpoel-Gimbert I."/>
            <person name="Ruiz-Duenas F.J."/>
            <person name="Chevret D."/>
            <person name="Hainaut M."/>
            <person name="Lin J."/>
            <person name="Wang M."/>
            <person name="Pangilinan J."/>
            <person name="Lipzen A."/>
            <person name="Lesage-Meessen L."/>
            <person name="Navarro D."/>
            <person name="Riley R."/>
            <person name="Grigoriev I.V."/>
            <person name="Zhou S."/>
            <person name="Raouche S."/>
            <person name="Rosso M.N."/>
        </authorList>
    </citation>
    <scope>NUCLEOTIDE SEQUENCE [LARGE SCALE GENOMIC DNA]</scope>
    <source>
        <strain evidence="2 3">BRFM 1820</strain>
    </source>
</reference>
<feature type="compositionally biased region" description="Basic and acidic residues" evidence="1">
    <location>
        <begin position="211"/>
        <end position="223"/>
    </location>
</feature>
<dbReference type="EMBL" id="KZ857410">
    <property type="protein sequence ID" value="RDX48656.1"/>
    <property type="molecule type" value="Genomic_DNA"/>
</dbReference>
<feature type="compositionally biased region" description="Basic and acidic residues" evidence="1">
    <location>
        <begin position="122"/>
        <end position="138"/>
    </location>
</feature>
<evidence type="ECO:0000256" key="1">
    <source>
        <dbReference type="SAM" id="MobiDB-lite"/>
    </source>
</evidence>
<feature type="compositionally biased region" description="Gly residues" evidence="1">
    <location>
        <begin position="195"/>
        <end position="207"/>
    </location>
</feature>
<name>A0A371D7Y5_9APHY</name>
<evidence type="ECO:0000313" key="2">
    <source>
        <dbReference type="EMBL" id="RDX48656.1"/>
    </source>
</evidence>
<feature type="compositionally biased region" description="Low complexity" evidence="1">
    <location>
        <begin position="147"/>
        <end position="161"/>
    </location>
</feature>
<feature type="compositionally biased region" description="Basic and acidic residues" evidence="1">
    <location>
        <begin position="163"/>
        <end position="172"/>
    </location>
</feature>
<dbReference type="Proteomes" id="UP000256964">
    <property type="component" value="Unassembled WGS sequence"/>
</dbReference>
<dbReference type="AlphaFoldDB" id="A0A371D7Y5"/>
<protein>
    <submittedName>
        <fullName evidence="2">Uncharacterized protein</fullName>
    </submittedName>
</protein>
<accession>A0A371D7Y5</accession>
<feature type="region of interest" description="Disordered" evidence="1">
    <location>
        <begin position="45"/>
        <end position="67"/>
    </location>
</feature>
<feature type="region of interest" description="Disordered" evidence="1">
    <location>
        <begin position="121"/>
        <end position="223"/>
    </location>
</feature>
<gene>
    <name evidence="2" type="ORF">OH76DRAFT_646550</name>
</gene>
<keyword evidence="3" id="KW-1185">Reference proteome</keyword>